<accession>A0ABT0FPK5</accession>
<protein>
    <submittedName>
        <fullName evidence="1">Uncharacterized protein</fullName>
    </submittedName>
</protein>
<organism evidence="1 2">
    <name type="scientific">Actinomadura luzonensis</name>
    <dbReference type="NCBI Taxonomy" id="2805427"/>
    <lineage>
        <taxon>Bacteria</taxon>
        <taxon>Bacillati</taxon>
        <taxon>Actinomycetota</taxon>
        <taxon>Actinomycetes</taxon>
        <taxon>Streptosporangiales</taxon>
        <taxon>Thermomonosporaceae</taxon>
        <taxon>Actinomadura</taxon>
    </lineage>
</organism>
<proteinExistence type="predicted"/>
<name>A0ABT0FPK5_9ACTN</name>
<keyword evidence="2" id="KW-1185">Reference proteome</keyword>
<dbReference type="EMBL" id="JAKRKC020000001">
    <property type="protein sequence ID" value="MCK2214285.1"/>
    <property type="molecule type" value="Genomic_DNA"/>
</dbReference>
<reference evidence="1 2" key="1">
    <citation type="submission" date="2022-04" db="EMBL/GenBank/DDBJ databases">
        <title>Genome draft of Actinomadura sp. ATCC 31491.</title>
        <authorList>
            <person name="Shi X."/>
            <person name="Du Y."/>
        </authorList>
    </citation>
    <scope>NUCLEOTIDE SEQUENCE [LARGE SCALE GENOMIC DNA]</scope>
    <source>
        <strain evidence="1 2">ATCC 31491</strain>
    </source>
</reference>
<evidence type="ECO:0000313" key="1">
    <source>
        <dbReference type="EMBL" id="MCK2214285.1"/>
    </source>
</evidence>
<dbReference type="RefSeq" id="WP_242380730.1">
    <property type="nucleotide sequence ID" value="NZ_JAKRKC020000001.1"/>
</dbReference>
<comment type="caution">
    <text evidence="1">The sequence shown here is derived from an EMBL/GenBank/DDBJ whole genome shotgun (WGS) entry which is preliminary data.</text>
</comment>
<dbReference type="Proteomes" id="UP001317259">
    <property type="component" value="Unassembled WGS sequence"/>
</dbReference>
<gene>
    <name evidence="1" type="ORF">MF672_010850</name>
</gene>
<sequence length="100" mass="10069">MSGSPSPARTIALTGSDQAVRAAGPVLYCGIVVAETGGSNAVTVRVYDNASAASGTLIDAFNLNGGQSESRMYDRPVWCENGIYVDIGGTGTAAGSVRIG</sequence>
<evidence type="ECO:0000313" key="2">
    <source>
        <dbReference type="Proteomes" id="UP001317259"/>
    </source>
</evidence>